<feature type="compositionally biased region" description="Low complexity" evidence="10">
    <location>
        <begin position="757"/>
        <end position="774"/>
    </location>
</feature>
<evidence type="ECO:0000256" key="7">
    <source>
        <dbReference type="ARBA" id="ARBA00022777"/>
    </source>
</evidence>
<evidence type="ECO:0000256" key="10">
    <source>
        <dbReference type="SAM" id="MobiDB-lite"/>
    </source>
</evidence>
<dbReference type="CDD" id="cd06225">
    <property type="entry name" value="HAMP"/>
    <property type="match status" value="1"/>
</dbReference>
<keyword evidence="15" id="KW-1185">Reference proteome</keyword>
<evidence type="ECO:0000256" key="2">
    <source>
        <dbReference type="ARBA" id="ARBA00004370"/>
    </source>
</evidence>
<dbReference type="SMART" id="SM00387">
    <property type="entry name" value="HATPase_c"/>
    <property type="match status" value="1"/>
</dbReference>
<dbReference type="Pfam" id="PF02518">
    <property type="entry name" value="HATPase_c"/>
    <property type="match status" value="1"/>
</dbReference>
<dbReference type="Pfam" id="PF00672">
    <property type="entry name" value="HAMP"/>
    <property type="match status" value="1"/>
</dbReference>
<dbReference type="Proteomes" id="UP000011863">
    <property type="component" value="Chromosome"/>
</dbReference>
<feature type="compositionally biased region" description="Low complexity" evidence="10">
    <location>
        <begin position="734"/>
        <end position="747"/>
    </location>
</feature>
<dbReference type="InterPro" id="IPR003594">
    <property type="entry name" value="HATPase_dom"/>
</dbReference>
<dbReference type="PANTHER" id="PTHR45436">
    <property type="entry name" value="SENSOR HISTIDINE KINASE YKOH"/>
    <property type="match status" value="1"/>
</dbReference>
<evidence type="ECO:0000256" key="5">
    <source>
        <dbReference type="ARBA" id="ARBA00022679"/>
    </source>
</evidence>
<dbReference type="PROSITE" id="PS50885">
    <property type="entry name" value="HAMP"/>
    <property type="match status" value="1"/>
</dbReference>
<dbReference type="KEGG" id="aym:YM304_04810"/>
<dbReference type="Gene3D" id="6.10.340.10">
    <property type="match status" value="1"/>
</dbReference>
<feature type="region of interest" description="Disordered" evidence="10">
    <location>
        <begin position="919"/>
        <end position="938"/>
    </location>
</feature>
<keyword evidence="8 11" id="KW-1133">Transmembrane helix</keyword>
<dbReference type="GO" id="GO:0000160">
    <property type="term" value="P:phosphorelay signal transduction system"/>
    <property type="evidence" value="ECO:0007669"/>
    <property type="project" value="UniProtKB-KW"/>
</dbReference>
<feature type="transmembrane region" description="Helical" evidence="11">
    <location>
        <begin position="12"/>
        <end position="29"/>
    </location>
</feature>
<dbReference type="SUPFAM" id="SSF55874">
    <property type="entry name" value="ATPase domain of HSP90 chaperone/DNA topoisomerase II/histidine kinase"/>
    <property type="match status" value="1"/>
</dbReference>
<dbReference type="InterPro" id="IPR003660">
    <property type="entry name" value="HAMP_dom"/>
</dbReference>
<protein>
    <recommendedName>
        <fullName evidence="3">histidine kinase</fullName>
        <ecNumber evidence="3">2.7.13.3</ecNumber>
    </recommendedName>
</protein>
<feature type="region of interest" description="Disordered" evidence="10">
    <location>
        <begin position="725"/>
        <end position="850"/>
    </location>
</feature>
<dbReference type="EMBL" id="AP012057">
    <property type="protein sequence ID" value="BAN00795.1"/>
    <property type="molecule type" value="Genomic_DNA"/>
</dbReference>
<feature type="compositionally biased region" description="Low complexity" evidence="10">
    <location>
        <begin position="794"/>
        <end position="836"/>
    </location>
</feature>
<evidence type="ECO:0000313" key="15">
    <source>
        <dbReference type="Proteomes" id="UP000011863"/>
    </source>
</evidence>
<comment type="catalytic activity">
    <reaction evidence="1">
        <text>ATP + protein L-histidine = ADP + protein N-phospho-L-histidine.</text>
        <dbReference type="EC" id="2.7.13.3"/>
    </reaction>
</comment>
<evidence type="ECO:0000259" key="13">
    <source>
        <dbReference type="PROSITE" id="PS50885"/>
    </source>
</evidence>
<evidence type="ECO:0000256" key="6">
    <source>
        <dbReference type="ARBA" id="ARBA00022692"/>
    </source>
</evidence>
<dbReference type="SMART" id="SM00304">
    <property type="entry name" value="HAMP"/>
    <property type="match status" value="1"/>
</dbReference>
<dbReference type="PROSITE" id="PS50109">
    <property type="entry name" value="HIS_KIN"/>
    <property type="match status" value="1"/>
</dbReference>
<evidence type="ECO:0000256" key="1">
    <source>
        <dbReference type="ARBA" id="ARBA00000085"/>
    </source>
</evidence>
<reference evidence="14 15" key="1">
    <citation type="journal article" date="2013" name="Int. J. Syst. Evol. Microbiol.">
        <title>Ilumatobacter nonamiense sp. nov. and Ilumatobacter coccineum sp. nov., isolated from seashore sand.</title>
        <authorList>
            <person name="Matsumoto A."/>
            <person name="Kasai H."/>
            <person name="Matsuo Y."/>
            <person name="Shizuri Y."/>
            <person name="Ichikawa N."/>
            <person name="Fujita N."/>
            <person name="Omura S."/>
            <person name="Takahashi Y."/>
        </authorList>
    </citation>
    <scope>NUCLEOTIDE SEQUENCE [LARGE SCALE GENOMIC DNA]</scope>
    <source>
        <strain evidence="15">NBRC 103263 / KCTC 29153 / YM16-304</strain>
    </source>
</reference>
<sequence>MSLRSIPLRLKLVAALVLPMLVVAGYLAVNVRSATEQRSVASQQQDEVDHFVAVASFSDAISVENLVIIDRDATDSDLAAARAETDAIVILLRSDELGLRPTTLEAVEARYAELLELRALIGDRPFEIRLTAQSELRSGDLTSTGEMIPALTAMSSLPSEILADFDFDASLSASATAELLDDYFLVQRYRADLSRELSTLLRVSSLPGNLVDASVTELVGVSIGATDQSRQLMSDLGSANLAEAAEPVLTGASINQYESFRSIVDATPIGQTPDVDSEQLQVAASRLDVALSGVASSTINELDSRSSDSVFRANRDLIVSALIGFWLLVLVGMLLRVLYRAIKAPIERLTEQAQQISLIELPEVVAQMRRGEIEDLPEIEEIKAESNDEIGDLVNAFNGMHRTAVELAAEQANSRRVVADMFVNLGRRNQRLVNRLLKGLTVLEQHEQDPDKLASLYEIDHVATRMRRNAESLLVLAGAGQSRRWDRPVAMYDIARASLAEVENYERVQIDVADGIEIDGAIVADLTHLLAEIVENALSFSPPTAPVELVARQISSGLLIAVTDHGVGMSPERLVEANHQITQAAGEDETPSEFLGHYVVGRLAARHGIKVELVEGAAGGLTARVLLPQQQVQSTADAQPDVVADPLAALSVAEPDAVAAASSPVAESPDDTATLESLAASFDVDSVVAGPVGTRPEHDEVRAPVAPVERAVPQEPSPVAMTLAEQAPRRRTPDVAAPAAAPAAAPIPSDPRPAPAAAPAAAQPAPTTAEPNPASFEWPSPLEVDPLSNERRPAASNATASSANGASATPVAATPSTMPLGGTTPPETAIPAAPTTPLQPSNDATSELNRAADEAVNDAISVFGTQRRTPGAQLPATDLFASISGTMALGGSDTPAPPTPRPASPVTDLGDEDQVRFDLSGFQQGTTRADREIGDMNS</sequence>
<name>A0A6C7E6H6_ILUCY</name>
<keyword evidence="9" id="KW-0902">Two-component regulatory system</keyword>
<dbReference type="GO" id="GO:0005886">
    <property type="term" value="C:plasma membrane"/>
    <property type="evidence" value="ECO:0007669"/>
    <property type="project" value="TreeGrafter"/>
</dbReference>
<evidence type="ECO:0000256" key="4">
    <source>
        <dbReference type="ARBA" id="ARBA00022553"/>
    </source>
</evidence>
<feature type="compositionally biased region" description="Polar residues" evidence="10">
    <location>
        <begin position="838"/>
        <end position="848"/>
    </location>
</feature>
<keyword evidence="4" id="KW-0597">Phosphoprotein</keyword>
<feature type="compositionally biased region" description="Basic and acidic residues" evidence="10">
    <location>
        <begin position="928"/>
        <end position="938"/>
    </location>
</feature>
<proteinExistence type="predicted"/>
<dbReference type="InterPro" id="IPR050428">
    <property type="entry name" value="TCS_sensor_his_kinase"/>
</dbReference>
<evidence type="ECO:0000256" key="11">
    <source>
        <dbReference type="SAM" id="Phobius"/>
    </source>
</evidence>
<evidence type="ECO:0000256" key="9">
    <source>
        <dbReference type="ARBA" id="ARBA00023012"/>
    </source>
</evidence>
<accession>A0A6C7E6H6</accession>
<keyword evidence="11" id="KW-0472">Membrane</keyword>
<comment type="subcellular location">
    <subcellularLocation>
        <location evidence="2">Membrane</location>
    </subcellularLocation>
</comment>
<evidence type="ECO:0000313" key="14">
    <source>
        <dbReference type="EMBL" id="BAN00795.1"/>
    </source>
</evidence>
<feature type="domain" description="HAMP" evidence="13">
    <location>
        <begin position="340"/>
        <end position="409"/>
    </location>
</feature>
<evidence type="ECO:0000259" key="12">
    <source>
        <dbReference type="PROSITE" id="PS50109"/>
    </source>
</evidence>
<dbReference type="Gene3D" id="3.30.565.10">
    <property type="entry name" value="Histidine kinase-like ATPase, C-terminal domain"/>
    <property type="match status" value="1"/>
</dbReference>
<evidence type="ECO:0000256" key="3">
    <source>
        <dbReference type="ARBA" id="ARBA00012438"/>
    </source>
</evidence>
<gene>
    <name evidence="14" type="ORF">YM304_04810</name>
</gene>
<feature type="transmembrane region" description="Helical" evidence="11">
    <location>
        <begin position="317"/>
        <end position="339"/>
    </location>
</feature>
<keyword evidence="6 11" id="KW-0812">Transmembrane</keyword>
<keyword evidence="5" id="KW-0808">Transferase</keyword>
<feature type="domain" description="Histidine kinase" evidence="12">
    <location>
        <begin position="526"/>
        <end position="631"/>
    </location>
</feature>
<evidence type="ECO:0000256" key="8">
    <source>
        <dbReference type="ARBA" id="ARBA00022989"/>
    </source>
</evidence>
<dbReference type="InterPro" id="IPR036890">
    <property type="entry name" value="HATPase_C_sf"/>
</dbReference>
<dbReference type="EC" id="2.7.13.3" evidence="3"/>
<dbReference type="GO" id="GO:0004673">
    <property type="term" value="F:protein histidine kinase activity"/>
    <property type="evidence" value="ECO:0007669"/>
    <property type="project" value="UniProtKB-EC"/>
</dbReference>
<dbReference type="InterPro" id="IPR005467">
    <property type="entry name" value="His_kinase_dom"/>
</dbReference>
<dbReference type="PANTHER" id="PTHR45436:SF5">
    <property type="entry name" value="SENSOR HISTIDINE KINASE TRCS"/>
    <property type="match status" value="1"/>
</dbReference>
<feature type="region of interest" description="Disordered" evidence="10">
    <location>
        <begin position="886"/>
        <end position="914"/>
    </location>
</feature>
<organism evidence="14 15">
    <name type="scientific">Ilumatobacter coccineus (strain NBRC 103263 / KCTC 29153 / YM16-304)</name>
    <dbReference type="NCBI Taxonomy" id="1313172"/>
    <lineage>
        <taxon>Bacteria</taxon>
        <taxon>Bacillati</taxon>
        <taxon>Actinomycetota</taxon>
        <taxon>Acidimicrobiia</taxon>
        <taxon>Acidimicrobiales</taxon>
        <taxon>Ilumatobacteraceae</taxon>
        <taxon>Ilumatobacter</taxon>
    </lineage>
</organism>
<keyword evidence="7" id="KW-0418">Kinase</keyword>
<dbReference type="AlphaFoldDB" id="A0A6C7E6H6"/>